<keyword evidence="1 2" id="KW-0812">Transmembrane</keyword>
<proteinExistence type="predicted"/>
<protein>
    <submittedName>
        <fullName evidence="2">Transmembrane protein</fullName>
    </submittedName>
</protein>
<dbReference type="KEGG" id="mauu:NCTC10437_00712"/>
<accession>A0A448IGN3</accession>
<evidence type="ECO:0000313" key="2">
    <source>
        <dbReference type="EMBL" id="VEG51600.1"/>
    </source>
</evidence>
<keyword evidence="3" id="KW-1185">Reference proteome</keyword>
<keyword evidence="1" id="KW-1133">Transmembrane helix</keyword>
<dbReference type="STRING" id="1791.GCA_001049355_02383"/>
<dbReference type="Proteomes" id="UP000279306">
    <property type="component" value="Chromosome"/>
</dbReference>
<dbReference type="EMBL" id="LR134356">
    <property type="protein sequence ID" value="VEG51600.1"/>
    <property type="molecule type" value="Genomic_DNA"/>
</dbReference>
<gene>
    <name evidence="2" type="ORF">NCTC10437_00712</name>
</gene>
<name>A0A448IGN3_MYCAU</name>
<organism evidence="2 3">
    <name type="scientific">Mycolicibacterium aurum</name>
    <name type="common">Mycobacterium aurum</name>
    <dbReference type="NCBI Taxonomy" id="1791"/>
    <lineage>
        <taxon>Bacteria</taxon>
        <taxon>Bacillati</taxon>
        <taxon>Actinomycetota</taxon>
        <taxon>Actinomycetes</taxon>
        <taxon>Mycobacteriales</taxon>
        <taxon>Mycobacteriaceae</taxon>
        <taxon>Mycolicibacterium</taxon>
    </lineage>
</organism>
<evidence type="ECO:0000256" key="1">
    <source>
        <dbReference type="SAM" id="Phobius"/>
    </source>
</evidence>
<sequence length="82" mass="8357">MSRRRAVLELVLAALAAVGAVASWRAAISEAVVAPVLAGEPSTVSQVYSAPMLTLSLMLATLAGVLAVVGAARLRRRASTAK</sequence>
<keyword evidence="1" id="KW-0472">Membrane</keyword>
<evidence type="ECO:0000313" key="3">
    <source>
        <dbReference type="Proteomes" id="UP000279306"/>
    </source>
</evidence>
<feature type="transmembrane region" description="Helical" evidence="1">
    <location>
        <begin position="48"/>
        <end position="72"/>
    </location>
</feature>
<dbReference type="RefSeq" id="WP_048632284.1">
    <property type="nucleotide sequence ID" value="NZ_CVQQ01000006.1"/>
</dbReference>
<dbReference type="AlphaFoldDB" id="A0A448IGN3"/>
<reference evidence="2 3" key="1">
    <citation type="submission" date="2018-12" db="EMBL/GenBank/DDBJ databases">
        <authorList>
            <consortium name="Pathogen Informatics"/>
        </authorList>
    </citation>
    <scope>NUCLEOTIDE SEQUENCE [LARGE SCALE GENOMIC DNA]</scope>
    <source>
        <strain evidence="2 3">NCTC10437</strain>
    </source>
</reference>